<proteinExistence type="predicted"/>
<reference evidence="1 2" key="1">
    <citation type="submission" date="2024-07" db="EMBL/GenBank/DDBJ databases">
        <title>Section-level genome sequencing and comparative genomics of Aspergillus sections Usti and Cavernicolus.</title>
        <authorList>
            <consortium name="Lawrence Berkeley National Laboratory"/>
            <person name="Nybo J.L."/>
            <person name="Vesth T.C."/>
            <person name="Theobald S."/>
            <person name="Frisvad J.C."/>
            <person name="Larsen T.O."/>
            <person name="Kjaerboelling I."/>
            <person name="Rothschild-Mancinelli K."/>
            <person name="Lyhne E.K."/>
            <person name="Kogle M.E."/>
            <person name="Barry K."/>
            <person name="Clum A."/>
            <person name="Na H."/>
            <person name="Ledsgaard L."/>
            <person name="Lin J."/>
            <person name="Lipzen A."/>
            <person name="Kuo A."/>
            <person name="Riley R."/>
            <person name="Mondo S."/>
            <person name="Labutti K."/>
            <person name="Haridas S."/>
            <person name="Pangalinan J."/>
            <person name="Salamov A.A."/>
            <person name="Simmons B.A."/>
            <person name="Magnuson J.K."/>
            <person name="Chen J."/>
            <person name="Drula E."/>
            <person name="Henrissat B."/>
            <person name="Wiebenga A."/>
            <person name="Lubbers R.J."/>
            <person name="Gomes A.C."/>
            <person name="Makela M.R."/>
            <person name="Stajich J."/>
            <person name="Grigoriev I.V."/>
            <person name="Mortensen U.H."/>
            <person name="De Vries R.P."/>
            <person name="Baker S.E."/>
            <person name="Andersen M.R."/>
        </authorList>
    </citation>
    <scope>NUCLEOTIDE SEQUENCE [LARGE SCALE GENOMIC DNA]</scope>
    <source>
        <strain evidence="1 2">CBS 588.65</strain>
    </source>
</reference>
<gene>
    <name evidence="1" type="ORF">BJX63DRAFT_201594</name>
</gene>
<dbReference type="EMBL" id="JBFXLT010000034">
    <property type="protein sequence ID" value="KAL2814284.1"/>
    <property type="molecule type" value="Genomic_DNA"/>
</dbReference>
<accession>A0ABR4HFM9</accession>
<comment type="caution">
    <text evidence="1">The sequence shown here is derived from an EMBL/GenBank/DDBJ whole genome shotgun (WGS) entry which is preliminary data.</text>
</comment>
<name>A0ABR4HFM9_9EURO</name>
<organism evidence="1 2">
    <name type="scientific">Aspergillus granulosus</name>
    <dbReference type="NCBI Taxonomy" id="176169"/>
    <lineage>
        <taxon>Eukaryota</taxon>
        <taxon>Fungi</taxon>
        <taxon>Dikarya</taxon>
        <taxon>Ascomycota</taxon>
        <taxon>Pezizomycotina</taxon>
        <taxon>Eurotiomycetes</taxon>
        <taxon>Eurotiomycetidae</taxon>
        <taxon>Eurotiales</taxon>
        <taxon>Aspergillaceae</taxon>
        <taxon>Aspergillus</taxon>
        <taxon>Aspergillus subgen. Nidulantes</taxon>
    </lineage>
</organism>
<dbReference type="Proteomes" id="UP001610334">
    <property type="component" value="Unassembled WGS sequence"/>
</dbReference>
<evidence type="ECO:0000313" key="1">
    <source>
        <dbReference type="EMBL" id="KAL2814284.1"/>
    </source>
</evidence>
<sequence length="108" mass="12323">MPSKFRSPYKQVFQRFSDDRGEVKKAVASRMITSGEVSFDLLRAKIAFFALAASPRASLCGAFFSWETETRSQITLSPETSLSWSMVRETRILLEVYRGMTLLVNELF</sequence>
<keyword evidence="2" id="KW-1185">Reference proteome</keyword>
<evidence type="ECO:0000313" key="2">
    <source>
        <dbReference type="Proteomes" id="UP001610334"/>
    </source>
</evidence>
<protein>
    <submittedName>
        <fullName evidence="1">Uncharacterized protein</fullName>
    </submittedName>
</protein>